<comment type="caution">
    <text evidence="2">The sequence shown here is derived from an EMBL/GenBank/DDBJ whole genome shotgun (WGS) entry which is preliminary data.</text>
</comment>
<evidence type="ECO:0000313" key="3">
    <source>
        <dbReference type="Proteomes" id="UP000055024"/>
    </source>
</evidence>
<gene>
    <name evidence="2" type="ORF">T11_7226</name>
</gene>
<dbReference type="AlphaFoldDB" id="A0A0V1GYR1"/>
<dbReference type="InterPro" id="IPR055469">
    <property type="entry name" value="DUF7041"/>
</dbReference>
<dbReference type="Proteomes" id="UP000055024">
    <property type="component" value="Unassembled WGS sequence"/>
</dbReference>
<proteinExistence type="predicted"/>
<dbReference type="EMBL" id="JYDP01000193">
    <property type="protein sequence ID" value="KRZ03435.1"/>
    <property type="molecule type" value="Genomic_DNA"/>
</dbReference>
<keyword evidence="3" id="KW-1185">Reference proteome</keyword>
<sequence length="168" mass="19597">MLSTISISQPQVWFEQVDAQLYIYQISTDTNMYYYVVSALHQDTACSITDFLRHLPATDKYKSIKALLTKRFRPSESERCLAAHVDILWQAKQKVLATINPLKTCQRSPRSAQKPIKVNNVKWCFYQQNWGPKGFSCRLLCDYPRNDHASHQYRRKRLTIGKQTPPTL</sequence>
<dbReference type="PANTHER" id="PTHR33327:SF3">
    <property type="entry name" value="RNA-DIRECTED DNA POLYMERASE"/>
    <property type="match status" value="1"/>
</dbReference>
<reference evidence="2 3" key="1">
    <citation type="submission" date="2015-01" db="EMBL/GenBank/DDBJ databases">
        <title>Evolution of Trichinella species and genotypes.</title>
        <authorList>
            <person name="Korhonen P.K."/>
            <person name="Edoardo P."/>
            <person name="Giuseppe L.R."/>
            <person name="Gasser R.B."/>
        </authorList>
    </citation>
    <scope>NUCLEOTIDE SEQUENCE [LARGE SCALE GENOMIC DNA]</scope>
    <source>
        <strain evidence="2">ISS1029</strain>
    </source>
</reference>
<protein>
    <recommendedName>
        <fullName evidence="1">DUF7041 domain-containing protein</fullName>
    </recommendedName>
</protein>
<name>A0A0V1GYR1_9BILA</name>
<dbReference type="Pfam" id="PF23055">
    <property type="entry name" value="DUF7041"/>
    <property type="match status" value="1"/>
</dbReference>
<accession>A0A0V1GYR1</accession>
<evidence type="ECO:0000259" key="1">
    <source>
        <dbReference type="Pfam" id="PF23055"/>
    </source>
</evidence>
<feature type="domain" description="DUF7041" evidence="1">
    <location>
        <begin position="8"/>
        <end position="80"/>
    </location>
</feature>
<evidence type="ECO:0000313" key="2">
    <source>
        <dbReference type="EMBL" id="KRZ03435.1"/>
    </source>
</evidence>
<organism evidence="2 3">
    <name type="scientific">Trichinella zimbabwensis</name>
    <dbReference type="NCBI Taxonomy" id="268475"/>
    <lineage>
        <taxon>Eukaryota</taxon>
        <taxon>Metazoa</taxon>
        <taxon>Ecdysozoa</taxon>
        <taxon>Nematoda</taxon>
        <taxon>Enoplea</taxon>
        <taxon>Dorylaimia</taxon>
        <taxon>Trichinellida</taxon>
        <taxon>Trichinellidae</taxon>
        <taxon>Trichinella</taxon>
    </lineage>
</organism>
<dbReference type="OrthoDB" id="6377149at2759"/>
<dbReference type="PANTHER" id="PTHR33327">
    <property type="entry name" value="ENDONUCLEASE"/>
    <property type="match status" value="1"/>
</dbReference>